<dbReference type="EMBL" id="JACMSC010000003">
    <property type="protein sequence ID" value="KAG6529495.1"/>
    <property type="molecule type" value="Genomic_DNA"/>
</dbReference>
<feature type="region of interest" description="Disordered" evidence="1">
    <location>
        <begin position="23"/>
        <end position="93"/>
    </location>
</feature>
<evidence type="ECO:0000313" key="2">
    <source>
        <dbReference type="EMBL" id="KAG6529495.1"/>
    </source>
</evidence>
<comment type="caution">
    <text evidence="2">The sequence shown here is derived from an EMBL/GenBank/DDBJ whole genome shotgun (WGS) entry which is preliminary data.</text>
</comment>
<evidence type="ECO:0000256" key="1">
    <source>
        <dbReference type="SAM" id="MobiDB-lite"/>
    </source>
</evidence>
<reference evidence="2 3" key="1">
    <citation type="submission" date="2020-08" db="EMBL/GenBank/DDBJ databases">
        <title>Plant Genome Project.</title>
        <authorList>
            <person name="Zhang R.-G."/>
        </authorList>
    </citation>
    <scope>NUCLEOTIDE SEQUENCE [LARGE SCALE GENOMIC DNA]</scope>
    <source>
        <tissue evidence="2">Rhizome</tissue>
    </source>
</reference>
<dbReference type="Proteomes" id="UP000734854">
    <property type="component" value="Unassembled WGS sequence"/>
</dbReference>
<gene>
    <name evidence="2" type="ORF">ZIOFF_011694</name>
</gene>
<evidence type="ECO:0000313" key="3">
    <source>
        <dbReference type="Proteomes" id="UP000734854"/>
    </source>
</evidence>
<organism evidence="2 3">
    <name type="scientific">Zingiber officinale</name>
    <name type="common">Ginger</name>
    <name type="synonym">Amomum zingiber</name>
    <dbReference type="NCBI Taxonomy" id="94328"/>
    <lineage>
        <taxon>Eukaryota</taxon>
        <taxon>Viridiplantae</taxon>
        <taxon>Streptophyta</taxon>
        <taxon>Embryophyta</taxon>
        <taxon>Tracheophyta</taxon>
        <taxon>Spermatophyta</taxon>
        <taxon>Magnoliopsida</taxon>
        <taxon>Liliopsida</taxon>
        <taxon>Zingiberales</taxon>
        <taxon>Zingiberaceae</taxon>
        <taxon>Zingiber</taxon>
    </lineage>
</organism>
<dbReference type="AlphaFoldDB" id="A0A8J5I8G4"/>
<protein>
    <submittedName>
        <fullName evidence="2">Uncharacterized protein</fullName>
    </submittedName>
</protein>
<keyword evidence="3" id="KW-1185">Reference proteome</keyword>
<accession>A0A8J5I8G4</accession>
<dbReference type="OrthoDB" id="1925896at2759"/>
<dbReference type="PANTHER" id="PTHR33696:SF1">
    <property type="entry name" value="T22J18.15"/>
    <property type="match status" value="1"/>
</dbReference>
<sequence length="191" mass="19949">MLPPPPLIPSNCTDFDAGSAAYEQLRTRRSKPLRPSSSPAAAASAAPRLHPSPFHPSSSAIPFSWEHRPGVPKAPSPLAAGSSARPLLPPPLRSAPIGIKGTSLGRRDDDPFAAALAECAKSPLGPVIADLFGRSGERSRRPTSAAGWSISYRLGLLGIHASCKTASAVADSTVLVRRSGVSYGRMIRRAT</sequence>
<name>A0A8J5I8G4_ZINOF</name>
<feature type="compositionally biased region" description="Low complexity" evidence="1">
    <location>
        <begin position="33"/>
        <end position="52"/>
    </location>
</feature>
<proteinExistence type="predicted"/>
<dbReference type="PANTHER" id="PTHR33696">
    <property type="entry name" value="T22J18.15-RELATED"/>
    <property type="match status" value="1"/>
</dbReference>
<feature type="compositionally biased region" description="Low complexity" evidence="1">
    <location>
        <begin position="76"/>
        <end position="86"/>
    </location>
</feature>